<evidence type="ECO:0000313" key="1">
    <source>
        <dbReference type="EMBL" id="RMZ96068.1"/>
    </source>
</evidence>
<sequence>MRKILISEFFNFKECILMAYRFLSVKISLNLFFLSTKGILKFRIKKIRSNRPDIQLNKSKPAMLESVTKNLKQGLMFQLILVRKRSSNSLQNGRKFLDNSKYHPTAVRVLA</sequence>
<comment type="caution">
    <text evidence="1">The sequence shown here is derived from an EMBL/GenBank/DDBJ whole genome shotgun (WGS) entry which is preliminary data.</text>
</comment>
<accession>A0A3M7PAH8</accession>
<reference evidence="1 2" key="1">
    <citation type="journal article" date="2018" name="Sci. Rep.">
        <title>Genomic signatures of local adaptation to the degree of environmental predictability in rotifers.</title>
        <authorList>
            <person name="Franch-Gras L."/>
            <person name="Hahn C."/>
            <person name="Garcia-Roger E.M."/>
            <person name="Carmona M.J."/>
            <person name="Serra M."/>
            <person name="Gomez A."/>
        </authorList>
    </citation>
    <scope>NUCLEOTIDE SEQUENCE [LARGE SCALE GENOMIC DNA]</scope>
    <source>
        <strain evidence="1">HYR1</strain>
    </source>
</reference>
<dbReference type="Proteomes" id="UP000276133">
    <property type="component" value="Unassembled WGS sequence"/>
</dbReference>
<gene>
    <name evidence="1" type="ORF">BpHYR1_001196</name>
</gene>
<dbReference type="EMBL" id="REGN01012311">
    <property type="protein sequence ID" value="RMZ96068.1"/>
    <property type="molecule type" value="Genomic_DNA"/>
</dbReference>
<proteinExistence type="predicted"/>
<evidence type="ECO:0000313" key="2">
    <source>
        <dbReference type="Proteomes" id="UP000276133"/>
    </source>
</evidence>
<name>A0A3M7PAH8_BRAPC</name>
<keyword evidence="2" id="KW-1185">Reference proteome</keyword>
<dbReference type="AlphaFoldDB" id="A0A3M7PAH8"/>
<protein>
    <submittedName>
        <fullName evidence="1">Uncharacterized protein</fullName>
    </submittedName>
</protein>
<organism evidence="1 2">
    <name type="scientific">Brachionus plicatilis</name>
    <name type="common">Marine rotifer</name>
    <name type="synonym">Brachionus muelleri</name>
    <dbReference type="NCBI Taxonomy" id="10195"/>
    <lineage>
        <taxon>Eukaryota</taxon>
        <taxon>Metazoa</taxon>
        <taxon>Spiralia</taxon>
        <taxon>Gnathifera</taxon>
        <taxon>Rotifera</taxon>
        <taxon>Eurotatoria</taxon>
        <taxon>Monogononta</taxon>
        <taxon>Pseudotrocha</taxon>
        <taxon>Ploima</taxon>
        <taxon>Brachionidae</taxon>
        <taxon>Brachionus</taxon>
    </lineage>
</organism>